<evidence type="ECO:0000313" key="2">
    <source>
        <dbReference type="Proteomes" id="UP000757435"/>
    </source>
</evidence>
<organism evidence="1 2">
    <name type="scientific">Drouetiella hepatica Uher 2000/2452</name>
    <dbReference type="NCBI Taxonomy" id="904376"/>
    <lineage>
        <taxon>Bacteria</taxon>
        <taxon>Bacillati</taxon>
        <taxon>Cyanobacteriota</taxon>
        <taxon>Cyanophyceae</taxon>
        <taxon>Oculatellales</taxon>
        <taxon>Oculatellaceae</taxon>
        <taxon>Drouetiella</taxon>
    </lineage>
</organism>
<proteinExistence type="predicted"/>
<gene>
    <name evidence="1" type="ORF">KME15_01270</name>
</gene>
<accession>A0A951ULV2</accession>
<reference evidence="1" key="1">
    <citation type="submission" date="2021-05" db="EMBL/GenBank/DDBJ databases">
        <authorList>
            <person name="Pietrasiak N."/>
            <person name="Ward R."/>
            <person name="Stajich J.E."/>
            <person name="Kurbessoian T."/>
        </authorList>
    </citation>
    <scope>NUCLEOTIDE SEQUENCE</scope>
    <source>
        <strain evidence="1">UHER 2000/2452</strain>
    </source>
</reference>
<reference evidence="1" key="2">
    <citation type="journal article" date="2022" name="Microbiol. Resour. Announc.">
        <title>Metagenome Sequencing to Explore Phylogenomics of Terrestrial Cyanobacteria.</title>
        <authorList>
            <person name="Ward R.D."/>
            <person name="Stajich J.E."/>
            <person name="Johansen J.R."/>
            <person name="Huntemann M."/>
            <person name="Clum A."/>
            <person name="Foster B."/>
            <person name="Foster B."/>
            <person name="Roux S."/>
            <person name="Palaniappan K."/>
            <person name="Varghese N."/>
            <person name="Mukherjee S."/>
            <person name="Reddy T.B.K."/>
            <person name="Daum C."/>
            <person name="Copeland A."/>
            <person name="Chen I.A."/>
            <person name="Ivanova N.N."/>
            <person name="Kyrpides N.C."/>
            <person name="Shapiro N."/>
            <person name="Eloe-Fadrosh E.A."/>
            <person name="Pietrasiak N."/>
        </authorList>
    </citation>
    <scope>NUCLEOTIDE SEQUENCE</scope>
    <source>
        <strain evidence="1">UHER 2000/2452</strain>
    </source>
</reference>
<comment type="caution">
    <text evidence="1">The sequence shown here is derived from an EMBL/GenBank/DDBJ whole genome shotgun (WGS) entry which is preliminary data.</text>
</comment>
<dbReference type="Proteomes" id="UP000757435">
    <property type="component" value="Unassembled WGS sequence"/>
</dbReference>
<protein>
    <submittedName>
        <fullName evidence="1">Uncharacterized protein</fullName>
    </submittedName>
</protein>
<evidence type="ECO:0000313" key="1">
    <source>
        <dbReference type="EMBL" id="MBW4657278.1"/>
    </source>
</evidence>
<dbReference type="EMBL" id="JAHHHD010000001">
    <property type="protein sequence ID" value="MBW4657278.1"/>
    <property type="molecule type" value="Genomic_DNA"/>
</dbReference>
<dbReference type="AlphaFoldDB" id="A0A951ULV2"/>
<sequence>MSYDHLSGNAKLPAPCIVDNGIIVNKQDMQRVLADLNRVHYRYSQDGHLLAEDEGYVIEVFADVQRSTLVANHTLYINVQSFDYLELKRSPEKQAYFDLVQDHSQLRLIPVSNPLQEQTARSLNVAALEAVVAEVLSAGWDVRMDDEENFSM</sequence>
<name>A0A951ULV2_9CYAN</name>